<keyword evidence="7" id="KW-0449">Lipoprotein</keyword>
<dbReference type="InterPro" id="IPR057336">
    <property type="entry name" value="GerAC_N"/>
</dbReference>
<dbReference type="EMBL" id="CP001720">
    <property type="protein sequence ID" value="ACV61504.1"/>
    <property type="molecule type" value="Genomic_DNA"/>
</dbReference>
<evidence type="ECO:0000256" key="4">
    <source>
        <dbReference type="ARBA" id="ARBA00022729"/>
    </source>
</evidence>
<keyword evidence="6" id="KW-0564">Palmitate</keyword>
<reference evidence="10 11" key="1">
    <citation type="journal article" date="2009" name="Stand. Genomic Sci.">
        <title>Complete genome sequence of Desulfotomaculum acetoxidans type strain (5575).</title>
        <authorList>
            <person name="Spring S."/>
            <person name="Lapidus A."/>
            <person name="Schroder M."/>
            <person name="Gleim D."/>
            <person name="Sims D."/>
            <person name="Meincke L."/>
            <person name="Glavina Del Rio T."/>
            <person name="Tice H."/>
            <person name="Copeland A."/>
            <person name="Cheng J.F."/>
            <person name="Lucas S."/>
            <person name="Chen F."/>
            <person name="Nolan M."/>
            <person name="Bruce D."/>
            <person name="Goodwin L."/>
            <person name="Pitluck S."/>
            <person name="Ivanova N."/>
            <person name="Mavromatis K."/>
            <person name="Mikhailova N."/>
            <person name="Pati A."/>
            <person name="Chen A."/>
            <person name="Palaniappan K."/>
            <person name="Land M."/>
            <person name="Hauser L."/>
            <person name="Chang Y.J."/>
            <person name="Jeffries C.D."/>
            <person name="Chain P."/>
            <person name="Saunders E."/>
            <person name="Brettin T."/>
            <person name="Detter J.C."/>
            <person name="Goker M."/>
            <person name="Bristow J."/>
            <person name="Eisen J.A."/>
            <person name="Markowitz V."/>
            <person name="Hugenholtz P."/>
            <person name="Kyrpides N.C."/>
            <person name="Klenk H.P."/>
            <person name="Han C."/>
        </authorList>
    </citation>
    <scope>NUCLEOTIDE SEQUENCE [LARGE SCALE GENOMIC DNA]</scope>
    <source>
        <strain evidence="11">ATCC 49208 / DSM 771 / VKM B-1644</strain>
    </source>
</reference>
<dbReference type="PANTHER" id="PTHR35789">
    <property type="entry name" value="SPORE GERMINATION PROTEIN B3"/>
    <property type="match status" value="1"/>
</dbReference>
<evidence type="ECO:0000256" key="1">
    <source>
        <dbReference type="ARBA" id="ARBA00004635"/>
    </source>
</evidence>
<dbReference type="InterPro" id="IPR008844">
    <property type="entry name" value="Spore_GerAC-like"/>
</dbReference>
<accession>C8W649</accession>
<keyword evidence="4" id="KW-0732">Signal</keyword>
<dbReference type="Pfam" id="PF05504">
    <property type="entry name" value="Spore_GerAC"/>
    <property type="match status" value="1"/>
</dbReference>
<gene>
    <name evidence="10" type="ordered locus">Dtox_0584</name>
</gene>
<evidence type="ECO:0000313" key="11">
    <source>
        <dbReference type="Proteomes" id="UP000002217"/>
    </source>
</evidence>
<dbReference type="InterPro" id="IPR046953">
    <property type="entry name" value="Spore_GerAC-like_C"/>
</dbReference>
<feature type="domain" description="Spore germination GerAC-like C-terminal" evidence="8">
    <location>
        <begin position="232"/>
        <end position="397"/>
    </location>
</feature>
<dbReference type="OrthoDB" id="9816067at2"/>
<protein>
    <submittedName>
        <fullName evidence="10">Germination protein, Ger(X)C family</fullName>
    </submittedName>
</protein>
<evidence type="ECO:0000256" key="7">
    <source>
        <dbReference type="ARBA" id="ARBA00023288"/>
    </source>
</evidence>
<dbReference type="HOGENOM" id="CLU_051140_0_0_9"/>
<keyword evidence="11" id="KW-1185">Reference proteome</keyword>
<dbReference type="PANTHER" id="PTHR35789:SF1">
    <property type="entry name" value="SPORE GERMINATION PROTEIN B3"/>
    <property type="match status" value="1"/>
</dbReference>
<dbReference type="InterPro" id="IPR038501">
    <property type="entry name" value="Spore_GerAC_C_sf"/>
</dbReference>
<dbReference type="Pfam" id="PF25198">
    <property type="entry name" value="Spore_GerAC_N"/>
    <property type="match status" value="1"/>
</dbReference>
<evidence type="ECO:0000259" key="9">
    <source>
        <dbReference type="Pfam" id="PF25198"/>
    </source>
</evidence>
<feature type="domain" description="Spore germination protein N-terminal" evidence="9">
    <location>
        <begin position="15"/>
        <end position="196"/>
    </location>
</feature>
<evidence type="ECO:0000313" key="10">
    <source>
        <dbReference type="EMBL" id="ACV61504.1"/>
    </source>
</evidence>
<evidence type="ECO:0000256" key="2">
    <source>
        <dbReference type="ARBA" id="ARBA00007886"/>
    </source>
</evidence>
<comment type="subcellular location">
    <subcellularLocation>
        <location evidence="1">Membrane</location>
        <topology evidence="1">Lipid-anchor</topology>
    </subcellularLocation>
</comment>
<dbReference type="KEGG" id="dae:Dtox_0584"/>
<dbReference type="GO" id="GO:0016020">
    <property type="term" value="C:membrane"/>
    <property type="evidence" value="ECO:0007669"/>
    <property type="project" value="UniProtKB-SubCell"/>
</dbReference>
<dbReference type="Gene3D" id="3.30.300.210">
    <property type="entry name" value="Nutrient germinant receptor protein C, domain 3"/>
    <property type="match status" value="1"/>
</dbReference>
<name>C8W649_DESAS</name>
<organism evidence="10 11">
    <name type="scientific">Desulfofarcimen acetoxidans (strain ATCC 49208 / DSM 771 / KCTC 5769 / VKM B-1644 / 5575)</name>
    <name type="common">Desulfotomaculum acetoxidans</name>
    <dbReference type="NCBI Taxonomy" id="485916"/>
    <lineage>
        <taxon>Bacteria</taxon>
        <taxon>Bacillati</taxon>
        <taxon>Bacillota</taxon>
        <taxon>Clostridia</taxon>
        <taxon>Eubacteriales</taxon>
        <taxon>Peptococcaceae</taxon>
        <taxon>Desulfofarcimen</taxon>
    </lineage>
</organism>
<dbReference type="GO" id="GO:0009847">
    <property type="term" value="P:spore germination"/>
    <property type="evidence" value="ECO:0007669"/>
    <property type="project" value="InterPro"/>
</dbReference>
<sequence length="407" mass="45630">MLLLTVIFTQTGCWDRKEVEDLAIVLAIAIEPGSGNNIKITVQNVNPASAGKGSVVGSGSGMQTGTKSYRNRSIEGKTMFDAIRELSRQSPQQLFFAHNQLIIFSEDLAQKRGVSDIIDFLERNPQIRRNTWVLVGRGEMATLLDEPGRLQTTPSQRIFDIINQRDFSSKYAIKRLGDFLEMLESKDKQAYTAVVEYTPNLAVPREHEEHGMEHGMEQGQPPEPHDNIELRGTAVFREDKMVGWLNPEESRGLLWVRGEVKGGIIDIPSPDEKNKPISLEILSSKTKLEPQINEGQLQININVKTETNIAETTSTMNIARPEKIKELEKLVGKAVQAEIQAALDKTMQEYTTDVLGFAEAIHRKFPSEWKSLGKNWSSTFPTVEVTITVDAKIRRIGLVSDPLKPRL</sequence>
<dbReference type="Proteomes" id="UP000002217">
    <property type="component" value="Chromosome"/>
</dbReference>
<dbReference type="AlphaFoldDB" id="C8W649"/>
<evidence type="ECO:0000259" key="8">
    <source>
        <dbReference type="Pfam" id="PF05504"/>
    </source>
</evidence>
<dbReference type="Gene3D" id="6.20.190.10">
    <property type="entry name" value="Nutrient germinant receptor protein C, domain 1"/>
    <property type="match status" value="1"/>
</dbReference>
<keyword evidence="5" id="KW-0472">Membrane</keyword>
<keyword evidence="3" id="KW-0309">Germination</keyword>
<dbReference type="STRING" id="485916.Dtox_0584"/>
<evidence type="ECO:0000256" key="3">
    <source>
        <dbReference type="ARBA" id="ARBA00022544"/>
    </source>
</evidence>
<proteinExistence type="inferred from homology"/>
<evidence type="ECO:0000256" key="6">
    <source>
        <dbReference type="ARBA" id="ARBA00023139"/>
    </source>
</evidence>
<dbReference type="NCBIfam" id="TIGR02887">
    <property type="entry name" value="spore_ger_x_C"/>
    <property type="match status" value="1"/>
</dbReference>
<comment type="similarity">
    <text evidence="2">Belongs to the GerABKC lipoprotein family.</text>
</comment>
<dbReference type="RefSeq" id="WP_015756223.1">
    <property type="nucleotide sequence ID" value="NC_013216.1"/>
</dbReference>
<dbReference type="eggNOG" id="ENOG502Z8GN">
    <property type="taxonomic scope" value="Bacteria"/>
</dbReference>
<evidence type="ECO:0000256" key="5">
    <source>
        <dbReference type="ARBA" id="ARBA00023136"/>
    </source>
</evidence>